<dbReference type="PANTHER" id="PTHR48090">
    <property type="entry name" value="UNDECAPRENYL-PHOSPHATE 4-DEOXY-4-FORMAMIDO-L-ARABINOSE TRANSFERASE-RELATED"/>
    <property type="match status" value="1"/>
</dbReference>
<dbReference type="Pfam" id="PF00535">
    <property type="entry name" value="Glycos_transf_2"/>
    <property type="match status" value="1"/>
</dbReference>
<dbReference type="CDD" id="cd04179">
    <property type="entry name" value="DPM_DPG-synthase_like"/>
    <property type="match status" value="1"/>
</dbReference>
<dbReference type="Gene3D" id="3.90.550.10">
    <property type="entry name" value="Spore Coat Polysaccharide Biosynthesis Protein SpsA, Chain A"/>
    <property type="match status" value="1"/>
</dbReference>
<feature type="non-terminal residue" evidence="2">
    <location>
        <position position="1"/>
    </location>
</feature>
<dbReference type="PANTHER" id="PTHR48090:SF7">
    <property type="entry name" value="RFBJ PROTEIN"/>
    <property type="match status" value="1"/>
</dbReference>
<organism evidence="2">
    <name type="scientific">marine sediment metagenome</name>
    <dbReference type="NCBI Taxonomy" id="412755"/>
    <lineage>
        <taxon>unclassified sequences</taxon>
        <taxon>metagenomes</taxon>
        <taxon>ecological metagenomes</taxon>
    </lineage>
</organism>
<dbReference type="InterPro" id="IPR001173">
    <property type="entry name" value="Glyco_trans_2-like"/>
</dbReference>
<protein>
    <recommendedName>
        <fullName evidence="1">Glycosyltransferase 2-like domain-containing protein</fullName>
    </recommendedName>
</protein>
<evidence type="ECO:0000259" key="1">
    <source>
        <dbReference type="Pfam" id="PF00535"/>
    </source>
</evidence>
<sequence>GKGDALKYGIEHASGDIIVTLDADGTTDPEDMPRFVQPLLTGYDFVKGSRFALSRPVGKPRHRIFGNWVIVTTYNILYRTNYTDLCSGYNAFWKQALARVDLSGWTNQEEPLLNARVRKAGLKVAEMGHHDKGRIGGETKQPSWRQGSGAVRTVIRERFRG</sequence>
<dbReference type="InterPro" id="IPR029044">
    <property type="entry name" value="Nucleotide-diphossugar_trans"/>
</dbReference>
<name>X0VRH5_9ZZZZ</name>
<proteinExistence type="predicted"/>
<dbReference type="SUPFAM" id="SSF53448">
    <property type="entry name" value="Nucleotide-diphospho-sugar transferases"/>
    <property type="match status" value="1"/>
</dbReference>
<dbReference type="InterPro" id="IPR050256">
    <property type="entry name" value="Glycosyltransferase_2"/>
</dbReference>
<reference evidence="2" key="1">
    <citation type="journal article" date="2014" name="Front. Microbiol.">
        <title>High frequency of phylogenetically diverse reductive dehalogenase-homologous genes in deep subseafloor sedimentary metagenomes.</title>
        <authorList>
            <person name="Kawai M."/>
            <person name="Futagami T."/>
            <person name="Toyoda A."/>
            <person name="Takaki Y."/>
            <person name="Nishi S."/>
            <person name="Hori S."/>
            <person name="Arai W."/>
            <person name="Tsubouchi T."/>
            <person name="Morono Y."/>
            <person name="Uchiyama I."/>
            <person name="Ito T."/>
            <person name="Fujiyama A."/>
            <person name="Inagaki F."/>
            <person name="Takami H."/>
        </authorList>
    </citation>
    <scope>NUCLEOTIDE SEQUENCE</scope>
    <source>
        <strain evidence="2">Expedition CK06-06</strain>
    </source>
</reference>
<gene>
    <name evidence="2" type="ORF">S01H1_55951</name>
</gene>
<comment type="caution">
    <text evidence="2">The sequence shown here is derived from an EMBL/GenBank/DDBJ whole genome shotgun (WGS) entry which is preliminary data.</text>
</comment>
<evidence type="ECO:0000313" key="2">
    <source>
        <dbReference type="EMBL" id="GAG15053.1"/>
    </source>
</evidence>
<accession>X0VRH5</accession>
<feature type="domain" description="Glycosyltransferase 2-like" evidence="1">
    <location>
        <begin position="1"/>
        <end position="97"/>
    </location>
</feature>
<dbReference type="AlphaFoldDB" id="X0VRH5"/>
<dbReference type="EMBL" id="BARS01036392">
    <property type="protein sequence ID" value="GAG15053.1"/>
    <property type="molecule type" value="Genomic_DNA"/>
</dbReference>